<sequence>MALGILVSMVSVILCEALGHWVQHVLHFSKNKEYGFPLGVVASFGILEFLFLIGIGLHFGTGWFLFWSIILIGFMIFALWSQWKKTVYFLFRWQTLVVLTSCVLGLVLMKRYASLEVSFIHTSLLQGFPLWQQTLQYSLRYVQISFGLWIILISLWFLGSLIFNIVDSFHLKNPWFCFCVLLAGIFFSTFRSHQLIQLGSMNYWRILLVSHLLFVFYRLFSNQEEVVHPFFIPMTILAGLFVSDGFVLMSGELLLAYFIFCLYRKEVKILYHLIFWIFPLILYLASYLGQKNIIGFILVMMLYWFVLKMRDHEKIYACLIDVETFFLDHYRKIFFLIGPILLMLGTLFLRFIVPENASLYRSFLNYLTAKPVNYYFFIHSNWLEIILSAIRWIGVIIFVWQSHKREEDKWIRTLLILMVIWFVNPLTMGLLVKICGLNALTLGFEILFNPLTDLLSFIAIYRLFQWTVIGQWVLELVLVFATLFGHTLSYLHVPAGLYTDLIDGTMEVGK</sequence>
<feature type="transmembrane region" description="Helical" evidence="1">
    <location>
        <begin position="412"/>
        <end position="434"/>
    </location>
</feature>
<feature type="transmembrane region" description="Helical" evidence="1">
    <location>
        <begin position="333"/>
        <end position="353"/>
    </location>
</feature>
<feature type="transmembrane region" description="Helical" evidence="1">
    <location>
        <begin position="373"/>
        <end position="400"/>
    </location>
</feature>
<feature type="transmembrane region" description="Helical" evidence="1">
    <location>
        <begin position="202"/>
        <end position="220"/>
    </location>
</feature>
<feature type="transmembrane region" description="Helical" evidence="1">
    <location>
        <begin position="172"/>
        <end position="190"/>
    </location>
</feature>
<protein>
    <submittedName>
        <fullName evidence="2">Uncharacterized protein</fullName>
    </submittedName>
</protein>
<feature type="transmembrane region" description="Helical" evidence="1">
    <location>
        <begin position="446"/>
        <end position="464"/>
    </location>
</feature>
<feature type="transmembrane region" description="Helical" evidence="1">
    <location>
        <begin position="35"/>
        <end position="57"/>
    </location>
</feature>
<comment type="caution">
    <text evidence="2">The sequence shown here is derived from an EMBL/GenBank/DDBJ whole genome shotgun (WGS) entry which is preliminary data.</text>
</comment>
<feature type="transmembrane region" description="Helical" evidence="1">
    <location>
        <begin position="89"/>
        <end position="109"/>
    </location>
</feature>
<keyword evidence="1" id="KW-0472">Membrane</keyword>
<accession>D2MNV7</accession>
<feature type="transmembrane region" description="Helical" evidence="1">
    <location>
        <begin position="64"/>
        <end position="83"/>
    </location>
</feature>
<feature type="transmembrane region" description="Helical" evidence="1">
    <location>
        <begin position="476"/>
        <end position="493"/>
    </location>
</feature>
<dbReference type="AlphaFoldDB" id="D2MNV7"/>
<gene>
    <name evidence="2" type="ORF">HMPREF9013_0649</name>
</gene>
<feature type="transmembrane region" description="Helical" evidence="1">
    <location>
        <begin position="232"/>
        <end position="262"/>
    </location>
</feature>
<feature type="transmembrane region" description="Helical" evidence="1">
    <location>
        <begin position="269"/>
        <end position="286"/>
    </location>
</feature>
<keyword evidence="1" id="KW-1133">Transmembrane helix</keyword>
<organism evidence="2 3">
    <name type="scientific">Bulleidia extructa W1219</name>
    <dbReference type="NCBI Taxonomy" id="679192"/>
    <lineage>
        <taxon>Bacteria</taxon>
        <taxon>Bacillati</taxon>
        <taxon>Bacillota</taxon>
        <taxon>Erysipelotrichia</taxon>
        <taxon>Erysipelotrichales</taxon>
        <taxon>Erysipelotrichaceae</taxon>
        <taxon>Bulleidia</taxon>
    </lineage>
</organism>
<keyword evidence="1" id="KW-0812">Transmembrane</keyword>
<dbReference type="RefSeq" id="WP_006627058.1">
    <property type="nucleotide sequence ID" value="NZ_ADFR01000007.1"/>
</dbReference>
<evidence type="ECO:0000313" key="3">
    <source>
        <dbReference type="Proteomes" id="UP000005017"/>
    </source>
</evidence>
<feature type="transmembrane region" description="Helical" evidence="1">
    <location>
        <begin position="146"/>
        <end position="166"/>
    </location>
</feature>
<evidence type="ECO:0000256" key="1">
    <source>
        <dbReference type="SAM" id="Phobius"/>
    </source>
</evidence>
<dbReference type="OrthoDB" id="1639932at2"/>
<dbReference type="eggNOG" id="ENOG50344KR">
    <property type="taxonomic scope" value="Bacteria"/>
</dbReference>
<dbReference type="STRING" id="679192.HMPREF9013_0649"/>
<reference evidence="3" key="1">
    <citation type="submission" date="2009-12" db="EMBL/GenBank/DDBJ databases">
        <title>Sequence of Clostridiales genomosp. BVAB3 str. UPII9-5.</title>
        <authorList>
            <person name="Madupu R."/>
            <person name="Durkin A.S."/>
            <person name="Torralba M."/>
            <person name="Methe B."/>
            <person name="Sutton G.G."/>
            <person name="Strausberg R.L."/>
            <person name="Nelson K.E."/>
        </authorList>
    </citation>
    <scope>NUCLEOTIDE SEQUENCE [LARGE SCALE GENOMIC DNA]</scope>
    <source>
        <strain evidence="3">W1219</strain>
    </source>
</reference>
<name>D2MNV7_9FIRM</name>
<dbReference type="EMBL" id="ADFR01000007">
    <property type="protein sequence ID" value="EFC05726.1"/>
    <property type="molecule type" value="Genomic_DNA"/>
</dbReference>
<dbReference type="Proteomes" id="UP000005017">
    <property type="component" value="Unassembled WGS sequence"/>
</dbReference>
<keyword evidence="3" id="KW-1185">Reference proteome</keyword>
<evidence type="ECO:0000313" key="2">
    <source>
        <dbReference type="EMBL" id="EFC05726.1"/>
    </source>
</evidence>
<feature type="transmembrane region" description="Helical" evidence="1">
    <location>
        <begin position="292"/>
        <end position="307"/>
    </location>
</feature>
<proteinExistence type="predicted"/>